<dbReference type="Pfam" id="PF06912">
    <property type="entry name" value="DUF1275"/>
    <property type="match status" value="1"/>
</dbReference>
<accession>A0A1G7FKJ8</accession>
<evidence type="ECO:0000313" key="5">
    <source>
        <dbReference type="Proteomes" id="UP000436801"/>
    </source>
</evidence>
<evidence type="ECO:0000256" key="1">
    <source>
        <dbReference type="SAM" id="Phobius"/>
    </source>
</evidence>
<name>A0A1G7FKJ8_9SPHN</name>
<feature type="transmembrane region" description="Helical" evidence="1">
    <location>
        <begin position="162"/>
        <end position="180"/>
    </location>
</feature>
<dbReference type="OrthoDB" id="885342at2"/>
<evidence type="ECO:0000313" key="3">
    <source>
        <dbReference type="EMBL" id="SDE76414.1"/>
    </source>
</evidence>
<feature type="transmembrane region" description="Helical" evidence="1">
    <location>
        <begin position="55"/>
        <end position="76"/>
    </location>
</feature>
<dbReference type="PANTHER" id="PTHR37314">
    <property type="entry name" value="SLR0142 PROTEIN"/>
    <property type="match status" value="1"/>
</dbReference>
<organism evidence="3 4">
    <name type="scientific">Sphingomonas carotinifaciens</name>
    <dbReference type="NCBI Taxonomy" id="1166323"/>
    <lineage>
        <taxon>Bacteria</taxon>
        <taxon>Pseudomonadati</taxon>
        <taxon>Pseudomonadota</taxon>
        <taxon>Alphaproteobacteria</taxon>
        <taxon>Sphingomonadales</taxon>
        <taxon>Sphingomonadaceae</taxon>
        <taxon>Sphingomonas</taxon>
    </lineage>
</organism>
<keyword evidence="4" id="KW-1185">Reference proteome</keyword>
<keyword evidence="1" id="KW-0812">Transmembrane</keyword>
<protein>
    <submittedName>
        <fullName evidence="2">DUF1275 domain-containing protein</fullName>
    </submittedName>
</protein>
<reference evidence="3 4" key="1">
    <citation type="submission" date="2016-10" db="EMBL/GenBank/DDBJ databases">
        <authorList>
            <person name="Varghese N."/>
            <person name="Submissions S."/>
        </authorList>
    </citation>
    <scope>NUCLEOTIDE SEQUENCE [LARGE SCALE GENOMIC DNA]</scope>
    <source>
        <strain evidence="3 4">S7-754</strain>
    </source>
</reference>
<proteinExistence type="predicted"/>
<feature type="transmembrane region" description="Helical" evidence="1">
    <location>
        <begin position="88"/>
        <end position="116"/>
    </location>
</feature>
<gene>
    <name evidence="2" type="ORF">GQR91_02120</name>
    <name evidence="3" type="ORF">SAMN05216557_101446</name>
</gene>
<dbReference type="EMBL" id="WSUT01000005">
    <property type="protein sequence ID" value="MWC42455.1"/>
    <property type="molecule type" value="Genomic_DNA"/>
</dbReference>
<sequence length="208" mass="21099">MNRYRKRFWLLASGVAALAGYLDAVGFLTLNGLFVSFMSGNSTQLAVDLVLGGPMAAVAAGLVGAFVGGVIAGALAARVAGMARKPVVLLLVTILLAVAALLNAPSAVFVMAAAMGAANGVFQRDGEVSIGVTYMTGTLVKLGQRLAAAITGGARWAWIPHLLLWSALVTGAALGAFAHLHAGPHALWLATAAALILTIAAALTDRRA</sequence>
<dbReference type="EMBL" id="FNBI01000001">
    <property type="protein sequence ID" value="SDE76414.1"/>
    <property type="molecule type" value="Genomic_DNA"/>
</dbReference>
<dbReference type="RefSeq" id="WP_149680983.1">
    <property type="nucleotide sequence ID" value="NZ_FNBI01000001.1"/>
</dbReference>
<dbReference type="Proteomes" id="UP000323502">
    <property type="component" value="Unassembled WGS sequence"/>
</dbReference>
<reference evidence="2 5" key="2">
    <citation type="submission" date="2019-12" db="EMBL/GenBank/DDBJ databases">
        <authorList>
            <person name="Zheng J."/>
        </authorList>
    </citation>
    <scope>NUCLEOTIDE SEQUENCE [LARGE SCALE GENOMIC DNA]</scope>
    <source>
        <strain evidence="2 5">DSM 27347</strain>
    </source>
</reference>
<evidence type="ECO:0000313" key="4">
    <source>
        <dbReference type="Proteomes" id="UP000323502"/>
    </source>
</evidence>
<dbReference type="PANTHER" id="PTHR37314:SF4">
    <property type="entry name" value="UPF0700 TRANSMEMBRANE PROTEIN YOAK"/>
    <property type="match status" value="1"/>
</dbReference>
<evidence type="ECO:0000313" key="2">
    <source>
        <dbReference type="EMBL" id="MWC42455.1"/>
    </source>
</evidence>
<dbReference type="Proteomes" id="UP000436801">
    <property type="component" value="Unassembled WGS sequence"/>
</dbReference>
<dbReference type="InterPro" id="IPR010699">
    <property type="entry name" value="DUF1275"/>
</dbReference>
<feature type="transmembrane region" description="Helical" evidence="1">
    <location>
        <begin position="128"/>
        <end position="150"/>
    </location>
</feature>
<keyword evidence="1" id="KW-1133">Transmembrane helix</keyword>
<keyword evidence="1" id="KW-0472">Membrane</keyword>
<feature type="transmembrane region" description="Helical" evidence="1">
    <location>
        <begin position="186"/>
        <end position="204"/>
    </location>
</feature>
<dbReference type="AlphaFoldDB" id="A0A1G7FKJ8"/>